<dbReference type="AlphaFoldDB" id="A0AAV1D142"/>
<dbReference type="GO" id="GO:0009451">
    <property type="term" value="P:RNA modification"/>
    <property type="evidence" value="ECO:0007669"/>
    <property type="project" value="InterPro"/>
</dbReference>
<dbReference type="Proteomes" id="UP001161247">
    <property type="component" value="Chromosome 4"/>
</dbReference>
<dbReference type="PANTHER" id="PTHR47926:SF539">
    <property type="entry name" value="DYW DOMAIN-CONTAINING PROTEIN"/>
    <property type="match status" value="1"/>
</dbReference>
<dbReference type="FunFam" id="1.25.40.10:FF:000393">
    <property type="entry name" value="Pentatricopeptide repeat-containing protein At1g20230"/>
    <property type="match status" value="1"/>
</dbReference>
<evidence type="ECO:0000313" key="5">
    <source>
        <dbReference type="EMBL" id="CAI9101121.1"/>
    </source>
</evidence>
<dbReference type="Gene3D" id="1.25.40.10">
    <property type="entry name" value="Tetratricopeptide repeat domain"/>
    <property type="match status" value="5"/>
</dbReference>
<dbReference type="InterPro" id="IPR046960">
    <property type="entry name" value="PPR_At4g14850-like_plant"/>
</dbReference>
<sequence>MEAITFLQYFKPSATSSFLQQFPASSLSNKKLLNFSSISSSIAEVDVAFFSHSNYNGDRPDGYGDSGKQELNSLGVVKAGHAQIIKMSKEWTSDDKIQSLIVSYLEFGDFYSASGLFLLDYAQNYLCWNSFLDEFSAFGGDPFEILKVFGDLSNKGVKFDSKILTLLLKICGNLMDDSWLGCAVHACVIKRGLDLDVHVKCAMMNFYGKCWGTEIANQAFFETSNPDSLLWNEAVLVNLRNEEWAQGLKLFGEMQHSFLSCTTKSKKVNTFVVAKVLHACAKLGAIHEGKQIHGYVIRNLLQSSSNAFISNSLINMYMKCNEPEFARLVFDSMNEHDLSSWNSIISGYSALGNLNEAMRLFRDMQEDSEIRPDIVTWNCILSGHFASGFHQEVLRILEKMQIARFRPNTGTITVALQAVSELGLLRFGKEIHCFLLRNGLEHDLHVGTSLLDMYVKNDKLINARTIFNNMINRNIFAWNCMISGYVSRGFLDEALDLLVHMKKEGLQPDLVTYNTLVSGYANSGFVQEALATIHQIELSGFTPNVVSWTALISGCTQSGYFEDALKYSIEMQKAGLKPNSATLASLLRASSGLALLQKGKELHNICIRNGFSEDFFVATALIDMYCKCGSLKSGYDVFRKIEINKRSVSCWNSMIGGLAMYSRRREAILLFHQMLEANIKPDSRTFTALLSGCKNSSLIDEGWKYFDSMKIHYDITPTIEHYSCMVDLLGKAGYLDEAWDLIHKMPMKPDASVWGAFLASCRSHKDLELGKIAAEKLFKLEPYNAANYVLLMNLYSDVNRWSDVQRIKDLMEVKGIKVGPVWSWIRVNKMVHVFYAVGKPHPDEGEILFELYQLMSEMKMSLGYVPATECVIQNIDEEEKKKILLRHTEKLAITYGLIHSKNNATPVRVIKNSRTCADCHTVAKFMSKLRGRDIILRDGKGFHHFSNGQCSCNDFG</sequence>
<proteinExistence type="inferred from homology"/>
<evidence type="ECO:0000259" key="4">
    <source>
        <dbReference type="Pfam" id="PF14432"/>
    </source>
</evidence>
<dbReference type="FunFam" id="1.25.40.10:FF:000090">
    <property type="entry name" value="Pentatricopeptide repeat-containing protein, chloroplastic"/>
    <property type="match status" value="1"/>
</dbReference>
<dbReference type="FunFam" id="1.25.40.10:FF:000343">
    <property type="entry name" value="Pentatricopeptide repeat-containing protein At3g58590"/>
    <property type="match status" value="1"/>
</dbReference>
<dbReference type="GO" id="GO:0008270">
    <property type="term" value="F:zinc ion binding"/>
    <property type="evidence" value="ECO:0007669"/>
    <property type="project" value="InterPro"/>
</dbReference>
<dbReference type="InterPro" id="IPR032867">
    <property type="entry name" value="DYW_dom"/>
</dbReference>
<feature type="repeat" description="PPR" evidence="3">
    <location>
        <begin position="647"/>
        <end position="681"/>
    </location>
</feature>
<protein>
    <submittedName>
        <fullName evidence="5">OLC1v1038375C1</fullName>
    </submittedName>
</protein>
<feature type="repeat" description="PPR" evidence="3">
    <location>
        <begin position="337"/>
        <end position="367"/>
    </location>
</feature>
<dbReference type="Pfam" id="PF01535">
    <property type="entry name" value="PPR"/>
    <property type="match status" value="4"/>
</dbReference>
<dbReference type="GO" id="GO:0003723">
    <property type="term" value="F:RNA binding"/>
    <property type="evidence" value="ECO:0007669"/>
    <property type="project" value="InterPro"/>
</dbReference>
<keyword evidence="2" id="KW-0677">Repeat</keyword>
<feature type="repeat" description="PPR" evidence="3">
    <location>
        <begin position="509"/>
        <end position="543"/>
    </location>
</feature>
<dbReference type="PROSITE" id="PS51375">
    <property type="entry name" value="PPR"/>
    <property type="match status" value="6"/>
</dbReference>
<dbReference type="InterPro" id="IPR011990">
    <property type="entry name" value="TPR-like_helical_dom_sf"/>
</dbReference>
<gene>
    <name evidence="5" type="ORF">OLC1_LOCUS10785</name>
</gene>
<dbReference type="Pfam" id="PF14432">
    <property type="entry name" value="DYW_deaminase"/>
    <property type="match status" value="1"/>
</dbReference>
<dbReference type="PANTHER" id="PTHR47926">
    <property type="entry name" value="PENTATRICOPEPTIDE REPEAT-CONTAINING PROTEIN"/>
    <property type="match status" value="1"/>
</dbReference>
<accession>A0AAV1D142</accession>
<feature type="repeat" description="PPR" evidence="3">
    <location>
        <begin position="474"/>
        <end position="508"/>
    </location>
</feature>
<comment type="similarity">
    <text evidence="1">Belongs to the PPR family. PCMP-H subfamily.</text>
</comment>
<evidence type="ECO:0000256" key="2">
    <source>
        <dbReference type="ARBA" id="ARBA00022737"/>
    </source>
</evidence>
<keyword evidence="6" id="KW-1185">Reference proteome</keyword>
<reference evidence="5" key="1">
    <citation type="submission" date="2023-03" db="EMBL/GenBank/DDBJ databases">
        <authorList>
            <person name="Julca I."/>
        </authorList>
    </citation>
    <scope>NUCLEOTIDE SEQUENCE</scope>
</reference>
<evidence type="ECO:0000256" key="3">
    <source>
        <dbReference type="PROSITE-ProRule" id="PRU00708"/>
    </source>
</evidence>
<evidence type="ECO:0000256" key="1">
    <source>
        <dbReference type="ARBA" id="ARBA00006643"/>
    </source>
</evidence>
<evidence type="ECO:0000313" key="6">
    <source>
        <dbReference type="Proteomes" id="UP001161247"/>
    </source>
</evidence>
<feature type="repeat" description="PPR" evidence="3">
    <location>
        <begin position="544"/>
        <end position="578"/>
    </location>
</feature>
<organism evidence="5 6">
    <name type="scientific">Oldenlandia corymbosa var. corymbosa</name>
    <dbReference type="NCBI Taxonomy" id="529605"/>
    <lineage>
        <taxon>Eukaryota</taxon>
        <taxon>Viridiplantae</taxon>
        <taxon>Streptophyta</taxon>
        <taxon>Embryophyta</taxon>
        <taxon>Tracheophyta</taxon>
        <taxon>Spermatophyta</taxon>
        <taxon>Magnoliopsida</taxon>
        <taxon>eudicotyledons</taxon>
        <taxon>Gunneridae</taxon>
        <taxon>Pentapetalae</taxon>
        <taxon>asterids</taxon>
        <taxon>lamiids</taxon>
        <taxon>Gentianales</taxon>
        <taxon>Rubiaceae</taxon>
        <taxon>Rubioideae</taxon>
        <taxon>Spermacoceae</taxon>
        <taxon>Hedyotis-Oldenlandia complex</taxon>
        <taxon>Oldenlandia</taxon>
    </lineage>
</organism>
<dbReference type="EMBL" id="OX459121">
    <property type="protein sequence ID" value="CAI9101121.1"/>
    <property type="molecule type" value="Genomic_DNA"/>
</dbReference>
<dbReference type="InterPro" id="IPR002885">
    <property type="entry name" value="PPR_rpt"/>
</dbReference>
<feature type="domain" description="DYW" evidence="4">
    <location>
        <begin position="863"/>
        <end position="955"/>
    </location>
</feature>
<dbReference type="Pfam" id="PF20431">
    <property type="entry name" value="E_motif"/>
    <property type="match status" value="1"/>
</dbReference>
<feature type="repeat" description="PPR" evidence="3">
    <location>
        <begin position="373"/>
        <end position="407"/>
    </location>
</feature>
<dbReference type="Pfam" id="PF13041">
    <property type="entry name" value="PPR_2"/>
    <property type="match status" value="4"/>
</dbReference>
<dbReference type="InterPro" id="IPR046848">
    <property type="entry name" value="E_motif"/>
</dbReference>
<name>A0AAV1D142_OLDCO</name>
<dbReference type="NCBIfam" id="TIGR00756">
    <property type="entry name" value="PPR"/>
    <property type="match status" value="7"/>
</dbReference>